<proteinExistence type="predicted"/>
<name>A0ABN9TSU5_9DINO</name>
<feature type="non-terminal residue" evidence="2">
    <location>
        <position position="1"/>
    </location>
</feature>
<sequence>ATTPDAVIVRVSTEKKHTESWDNIFKRPGDSARAWAREVGSDGIQEKLRDAFKFHAQDDIIMGLWRMEVPALTELLARSGHRGPSGLRFFVGPARWQAPCPPPCGCDYSNKKMDTESWSQFADRLYQRCGPLGVARGDRSLGLRQPWLATDGRVRAWKLEHVPAGHSYTDVHNTARENGLKDVEFIADRHRPKGLNARQSTPTDHETVRYNIAKAMQGRGQQHWSPFWDGKAPEREKRPLPGGFSAYCMAMSKLGAWLGNLELAVSVAHYKIPLTLCQRGASAASSKASTPTICRLWRQQALAEQDKASTIGDVANIDDLDDFEGSSTPPPKAALAAEASGSKRPTTTTWTCPTASCKGFTIWGKYLYSKKNAHIAFYHEKQAKDLRIVMPTLVGAFPGKELTWTCPLCPMGLVATPTTQTAREAPFTHRLQHHSKAHVKQFYLKKGSTVHQAQAMQAQARRSRGLLKAKITGHKLEYFRMPYGPRRDRTHVRCRRRWRQAGSVNRPGVCQAIARPAGKLEVTIRQAPKALTEEGDPAHKQEIQDYLDFCHQ</sequence>
<evidence type="ECO:0000313" key="2">
    <source>
        <dbReference type="EMBL" id="CAK0849085.1"/>
    </source>
</evidence>
<protein>
    <submittedName>
        <fullName evidence="2">Uncharacterized protein</fullName>
    </submittedName>
</protein>
<reference evidence="2" key="1">
    <citation type="submission" date="2023-10" db="EMBL/GenBank/DDBJ databases">
        <authorList>
            <person name="Chen Y."/>
            <person name="Shah S."/>
            <person name="Dougan E. K."/>
            <person name="Thang M."/>
            <person name="Chan C."/>
        </authorList>
    </citation>
    <scope>NUCLEOTIDE SEQUENCE [LARGE SCALE GENOMIC DNA]</scope>
</reference>
<dbReference type="Proteomes" id="UP001189429">
    <property type="component" value="Unassembled WGS sequence"/>
</dbReference>
<dbReference type="EMBL" id="CAUYUJ010015031">
    <property type="protein sequence ID" value="CAK0849085.1"/>
    <property type="molecule type" value="Genomic_DNA"/>
</dbReference>
<keyword evidence="3" id="KW-1185">Reference proteome</keyword>
<feature type="non-terminal residue" evidence="2">
    <location>
        <position position="552"/>
    </location>
</feature>
<accession>A0ABN9TSU5</accession>
<feature type="region of interest" description="Disordered" evidence="1">
    <location>
        <begin position="320"/>
        <end position="341"/>
    </location>
</feature>
<organism evidence="2 3">
    <name type="scientific">Prorocentrum cordatum</name>
    <dbReference type="NCBI Taxonomy" id="2364126"/>
    <lineage>
        <taxon>Eukaryota</taxon>
        <taxon>Sar</taxon>
        <taxon>Alveolata</taxon>
        <taxon>Dinophyceae</taxon>
        <taxon>Prorocentrales</taxon>
        <taxon>Prorocentraceae</taxon>
        <taxon>Prorocentrum</taxon>
    </lineage>
</organism>
<dbReference type="Gene3D" id="3.90.70.80">
    <property type="match status" value="1"/>
</dbReference>
<evidence type="ECO:0000256" key="1">
    <source>
        <dbReference type="SAM" id="MobiDB-lite"/>
    </source>
</evidence>
<gene>
    <name evidence="2" type="ORF">PCOR1329_LOCUS41855</name>
</gene>
<evidence type="ECO:0000313" key="3">
    <source>
        <dbReference type="Proteomes" id="UP001189429"/>
    </source>
</evidence>
<comment type="caution">
    <text evidence="2">The sequence shown here is derived from an EMBL/GenBank/DDBJ whole genome shotgun (WGS) entry which is preliminary data.</text>
</comment>